<dbReference type="HOGENOM" id="CLU_3009521_0_0_11"/>
<gene>
    <name evidence="1" type="ORF">J113_22560</name>
</gene>
<reference evidence="1 2" key="1">
    <citation type="journal article" date="2013" name="Genome Announc.">
        <title>Whole-Genome Sequences of Four Clinical Isolates of Mycobacterium tuberculosis from Tamil Nadu, South India.</title>
        <authorList>
            <person name="Narayanan S."/>
            <person name="Deshpande U."/>
        </authorList>
    </citation>
    <scope>NUCLEOTIDE SEQUENCE [LARGE SCALE GENOMIC DNA]</scope>
    <source>
        <strain evidence="1 2">CAS/NITR204</strain>
    </source>
</reference>
<accession>R4MCS5</accession>
<dbReference type="Proteomes" id="UP000013548">
    <property type="component" value="Chromosome"/>
</dbReference>
<protein>
    <submittedName>
        <fullName evidence="1">Uncharacterized protein</fullName>
    </submittedName>
</protein>
<evidence type="ECO:0000313" key="2">
    <source>
        <dbReference type="Proteomes" id="UP000013548"/>
    </source>
</evidence>
<organism evidence="1 2">
    <name type="scientific">Mycobacterium tuberculosis CAS/NITR204</name>
    <dbReference type="NCBI Taxonomy" id="1310114"/>
    <lineage>
        <taxon>Bacteria</taxon>
        <taxon>Bacillati</taxon>
        <taxon>Actinomycetota</taxon>
        <taxon>Actinomycetes</taxon>
        <taxon>Mycobacteriales</taxon>
        <taxon>Mycobacteriaceae</taxon>
        <taxon>Mycobacterium</taxon>
        <taxon>Mycobacterium tuberculosis complex</taxon>
    </lineage>
</organism>
<dbReference type="BioCyc" id="MTUB1310114:G13A2-3268-MONOMER"/>
<dbReference type="AlphaFoldDB" id="R4MCS5"/>
<sequence length="56" mass="6242">MLRRIRPHAGPDTADTAAEVFGTYSRGDRIHAIACRVEQRPAGNETRWLMVALHIG</sequence>
<evidence type="ECO:0000313" key="1">
    <source>
        <dbReference type="EMBL" id="AGL28685.1"/>
    </source>
</evidence>
<dbReference type="KEGG" id="mtuc:J113_22560"/>
<name>R4MCS5_MYCTX</name>
<dbReference type="PATRIC" id="fig|1310114.3.peg.4744"/>
<proteinExistence type="predicted"/>
<dbReference type="EMBL" id="CP005386">
    <property type="protein sequence ID" value="AGL28685.1"/>
    <property type="molecule type" value="Genomic_DNA"/>
</dbReference>